<dbReference type="Gene3D" id="3.40.1090.10">
    <property type="entry name" value="Cytosolic phospholipase A2 catalytic domain"/>
    <property type="match status" value="1"/>
</dbReference>
<evidence type="ECO:0000256" key="2">
    <source>
        <dbReference type="ARBA" id="ARBA00022963"/>
    </source>
</evidence>
<feature type="non-terminal residue" evidence="5">
    <location>
        <position position="1"/>
    </location>
</feature>
<dbReference type="PANTHER" id="PTHR14226:SF29">
    <property type="entry name" value="NEUROPATHY TARGET ESTERASE SWS"/>
    <property type="match status" value="1"/>
</dbReference>
<name>A0A383F5H3_9ZZZZ</name>
<evidence type="ECO:0000313" key="5">
    <source>
        <dbReference type="EMBL" id="SVE64221.1"/>
    </source>
</evidence>
<proteinExistence type="predicted"/>
<dbReference type="AlphaFoldDB" id="A0A383F5H3"/>
<dbReference type="InterPro" id="IPR050301">
    <property type="entry name" value="NTE"/>
</dbReference>
<keyword evidence="3" id="KW-0443">Lipid metabolism</keyword>
<evidence type="ECO:0000259" key="4">
    <source>
        <dbReference type="PROSITE" id="PS51635"/>
    </source>
</evidence>
<accession>A0A383F5H3</accession>
<feature type="domain" description="PNPLA" evidence="4">
    <location>
        <begin position="1"/>
        <end position="108"/>
    </location>
</feature>
<dbReference type="Pfam" id="PF01734">
    <property type="entry name" value="Patatin"/>
    <property type="match status" value="1"/>
</dbReference>
<dbReference type="PROSITE" id="PS51635">
    <property type="entry name" value="PNPLA"/>
    <property type="match status" value="1"/>
</dbReference>
<dbReference type="GO" id="GO:0016787">
    <property type="term" value="F:hydrolase activity"/>
    <property type="evidence" value="ECO:0007669"/>
    <property type="project" value="UniProtKB-KW"/>
</dbReference>
<organism evidence="5">
    <name type="scientific">marine metagenome</name>
    <dbReference type="NCBI Taxonomy" id="408172"/>
    <lineage>
        <taxon>unclassified sequences</taxon>
        <taxon>metagenomes</taxon>
        <taxon>ecological metagenomes</taxon>
    </lineage>
</organism>
<dbReference type="GO" id="GO:0016042">
    <property type="term" value="P:lipid catabolic process"/>
    <property type="evidence" value="ECO:0007669"/>
    <property type="project" value="UniProtKB-KW"/>
</dbReference>
<keyword evidence="1" id="KW-0378">Hydrolase</keyword>
<dbReference type="InterPro" id="IPR002641">
    <property type="entry name" value="PNPLA_dom"/>
</dbReference>
<keyword evidence="2" id="KW-0442">Lipid degradation</keyword>
<dbReference type="EMBL" id="UINC01231614">
    <property type="protein sequence ID" value="SVE64221.1"/>
    <property type="molecule type" value="Genomic_DNA"/>
</dbReference>
<evidence type="ECO:0000256" key="1">
    <source>
        <dbReference type="ARBA" id="ARBA00022801"/>
    </source>
</evidence>
<dbReference type="SUPFAM" id="SSF52151">
    <property type="entry name" value="FabD/lysophospholipase-like"/>
    <property type="match status" value="1"/>
</dbReference>
<protein>
    <recommendedName>
        <fullName evidence="4">PNPLA domain-containing protein</fullName>
    </recommendedName>
</protein>
<dbReference type="InterPro" id="IPR016035">
    <property type="entry name" value="Acyl_Trfase/lysoPLipase"/>
</dbReference>
<evidence type="ECO:0000256" key="3">
    <source>
        <dbReference type="ARBA" id="ARBA00023098"/>
    </source>
</evidence>
<dbReference type="PANTHER" id="PTHR14226">
    <property type="entry name" value="NEUROPATHY TARGET ESTERASE/SWISS CHEESE D.MELANOGASTER"/>
    <property type="match status" value="1"/>
</dbReference>
<sequence length="228" mass="24541">TIQFRLDGLQPHIPNGLSAGQKLQLLFTSLTASANYLAGGNFSRLPTPFLAVATDLTTGERSVLDRGNLAEAMRASAAVPVIFAPVAHGDGLLADGGIVEPLPVDLVREMGADVVLAVNTQDTLRTKDQLAAPWDVVDQVIAISIMRASEEQRNRADVVITPEIGDHASSSFSEIDELIQRGYDAALSMIPYIRDISERESRLRAEQDGTVERVTIDGCADGDYQRLA</sequence>
<feature type="non-terminal residue" evidence="5">
    <location>
        <position position="228"/>
    </location>
</feature>
<reference evidence="5" key="1">
    <citation type="submission" date="2018-05" db="EMBL/GenBank/DDBJ databases">
        <authorList>
            <person name="Lanie J.A."/>
            <person name="Ng W.-L."/>
            <person name="Kazmierczak K.M."/>
            <person name="Andrzejewski T.M."/>
            <person name="Davidsen T.M."/>
            <person name="Wayne K.J."/>
            <person name="Tettelin H."/>
            <person name="Glass J.I."/>
            <person name="Rusch D."/>
            <person name="Podicherti R."/>
            <person name="Tsui H.-C.T."/>
            <person name="Winkler M.E."/>
        </authorList>
    </citation>
    <scope>NUCLEOTIDE SEQUENCE</scope>
</reference>
<gene>
    <name evidence="5" type="ORF">METZ01_LOCUS517075</name>
</gene>